<dbReference type="SUPFAM" id="SSF51735">
    <property type="entry name" value="NAD(P)-binding Rossmann-fold domains"/>
    <property type="match status" value="1"/>
</dbReference>
<dbReference type="Gene3D" id="3.40.50.720">
    <property type="entry name" value="NAD(P)-binding Rossmann-like Domain"/>
    <property type="match status" value="1"/>
</dbReference>
<keyword evidence="3" id="KW-1185">Reference proteome</keyword>
<gene>
    <name evidence="2" type="ORF">MRSR164_13785</name>
</gene>
<reference evidence="2 3" key="1">
    <citation type="journal article" date="2012" name="Genet. Mol. Biol.">
        <title>Analysis of 16S rRNA and mxaF genes revealing insights into Methylobacterium niche-specific plant association.</title>
        <authorList>
            <person name="Dourado M.N."/>
            <person name="Andreote F.D."/>
            <person name="Dini-Andreote F."/>
            <person name="Conti R."/>
            <person name="Araujo J.M."/>
            <person name="Araujo W.L."/>
        </authorList>
    </citation>
    <scope>NUCLEOTIDE SEQUENCE [LARGE SCALE GENOMIC DNA]</scope>
    <source>
        <strain evidence="2 3">SR1.6/4</strain>
    </source>
</reference>
<dbReference type="EMBL" id="MLBY01000004">
    <property type="protein sequence ID" value="MEE7457807.1"/>
    <property type="molecule type" value="Genomic_DNA"/>
</dbReference>
<dbReference type="PANTHER" id="PTHR43245:SF13">
    <property type="entry name" value="UDP-D-APIOSE_UDP-D-XYLOSE SYNTHASE 2"/>
    <property type="match status" value="1"/>
</dbReference>
<dbReference type="Gene3D" id="3.90.25.10">
    <property type="entry name" value="UDP-galactose 4-epimerase, domain 1"/>
    <property type="match status" value="1"/>
</dbReference>
<evidence type="ECO:0000313" key="3">
    <source>
        <dbReference type="Proteomes" id="UP001349262"/>
    </source>
</evidence>
<name>A0ABU7TAZ1_9HYPH</name>
<protein>
    <submittedName>
        <fullName evidence="2">NAD-dependent dehydratase</fullName>
    </submittedName>
</protein>
<evidence type="ECO:0000313" key="2">
    <source>
        <dbReference type="EMBL" id="MEE7457807.1"/>
    </source>
</evidence>
<sequence>MSTVAVTGAGGFIGAHLTRALLAEGHTVVAIDNYIRGQESRLAGAQGAIRRVTLDVRDKEALVEALAGVECVFHLAAVNGTENFYKQPQLVLDVGVRGALAVSEACIEAGVPDLVVASSAEVYQTPRVVPTNEDIEMVIPDSLNPRYSYGGSKLISELIAFNYCRDKLRKVQVFRPHNVYGPDMGWKHVVPQLIEKIVAAGDGGSITLQGDGSETRAFCYVDDVVDGIVRMWRSGETMNVYHIGSNEEVAIRDLARITAEAMGTRVALIAGPAAAGATPRRCPDIGKMQAIGYAPSVSLVQGIERTVAWYRANPAPTDANPLL</sequence>
<organism evidence="2 3">
    <name type="scientific">Methylobacterium radiotolerans</name>
    <dbReference type="NCBI Taxonomy" id="31998"/>
    <lineage>
        <taxon>Bacteria</taxon>
        <taxon>Pseudomonadati</taxon>
        <taxon>Pseudomonadota</taxon>
        <taxon>Alphaproteobacteria</taxon>
        <taxon>Hyphomicrobiales</taxon>
        <taxon>Methylobacteriaceae</taxon>
        <taxon>Methylobacterium</taxon>
    </lineage>
</organism>
<feature type="domain" description="NAD-dependent epimerase/dehydratase" evidence="1">
    <location>
        <begin position="4"/>
        <end position="244"/>
    </location>
</feature>
<comment type="caution">
    <text evidence="2">The sequence shown here is derived from an EMBL/GenBank/DDBJ whole genome shotgun (WGS) entry which is preliminary data.</text>
</comment>
<dbReference type="PANTHER" id="PTHR43245">
    <property type="entry name" value="BIFUNCTIONAL POLYMYXIN RESISTANCE PROTEIN ARNA"/>
    <property type="match status" value="1"/>
</dbReference>
<dbReference type="InterPro" id="IPR001509">
    <property type="entry name" value="Epimerase_deHydtase"/>
</dbReference>
<proteinExistence type="predicted"/>
<accession>A0ABU7TAZ1</accession>
<dbReference type="Proteomes" id="UP001349262">
    <property type="component" value="Unassembled WGS sequence"/>
</dbReference>
<dbReference type="Pfam" id="PF01370">
    <property type="entry name" value="Epimerase"/>
    <property type="match status" value="1"/>
</dbReference>
<evidence type="ECO:0000259" key="1">
    <source>
        <dbReference type="Pfam" id="PF01370"/>
    </source>
</evidence>
<dbReference type="InterPro" id="IPR050177">
    <property type="entry name" value="Lipid_A_modif_metabolic_enz"/>
</dbReference>
<dbReference type="InterPro" id="IPR036291">
    <property type="entry name" value="NAD(P)-bd_dom_sf"/>
</dbReference>